<dbReference type="PANTHER" id="PTHR46354:SF7">
    <property type="entry name" value="PROTEIN DOG1-LIKE 1"/>
    <property type="match status" value="1"/>
</dbReference>
<proteinExistence type="predicted"/>
<name>A0A9Q0R307_9MAGN</name>
<feature type="domain" description="DOG1" evidence="1">
    <location>
        <begin position="22"/>
        <end position="258"/>
    </location>
</feature>
<dbReference type="OrthoDB" id="1897224at2759"/>
<dbReference type="GO" id="GO:0006351">
    <property type="term" value="P:DNA-templated transcription"/>
    <property type="evidence" value="ECO:0007669"/>
    <property type="project" value="InterPro"/>
</dbReference>
<gene>
    <name evidence="2" type="ORF">NE237_032357</name>
</gene>
<reference evidence="2" key="1">
    <citation type="journal article" date="2023" name="Plant J.">
        <title>The genome of the king protea, Protea cynaroides.</title>
        <authorList>
            <person name="Chang J."/>
            <person name="Duong T.A."/>
            <person name="Schoeman C."/>
            <person name="Ma X."/>
            <person name="Roodt D."/>
            <person name="Barker N."/>
            <person name="Li Z."/>
            <person name="Van de Peer Y."/>
            <person name="Mizrachi E."/>
        </authorList>
    </citation>
    <scope>NUCLEOTIDE SEQUENCE</scope>
    <source>
        <tissue evidence="2">Young leaves</tissue>
    </source>
</reference>
<sequence length="270" mass="30864">MQQPSSETKRRKAKEMDIEAEEDRCHSCFKSWVIQQELDLQELLQALSQHSNEEDKLRMVVDKSIQHFQKYNEKRTMLAKHDAPSFFSPSWCTSFENSFLWIAGCRPSLSIRLLYALCGSELQAQLGEFLEGIRRGNLAELSARQLSLVNDLHCKTIREEDKLSSKMASLQEEIADQPLALMAVESNRVGDNSERVDRVIDGHALALAAILEDADKLRLVTLKELTNILTPLQAVDLLVATRKLHLSIHEWGKKRESRERHRRTISSSAD</sequence>
<organism evidence="2 3">
    <name type="scientific">Protea cynaroides</name>
    <dbReference type="NCBI Taxonomy" id="273540"/>
    <lineage>
        <taxon>Eukaryota</taxon>
        <taxon>Viridiplantae</taxon>
        <taxon>Streptophyta</taxon>
        <taxon>Embryophyta</taxon>
        <taxon>Tracheophyta</taxon>
        <taxon>Spermatophyta</taxon>
        <taxon>Magnoliopsida</taxon>
        <taxon>Proteales</taxon>
        <taxon>Proteaceae</taxon>
        <taxon>Protea</taxon>
    </lineage>
</organism>
<keyword evidence="3" id="KW-1185">Reference proteome</keyword>
<evidence type="ECO:0000313" key="3">
    <source>
        <dbReference type="Proteomes" id="UP001141806"/>
    </source>
</evidence>
<dbReference type="Proteomes" id="UP001141806">
    <property type="component" value="Unassembled WGS sequence"/>
</dbReference>
<evidence type="ECO:0000313" key="2">
    <source>
        <dbReference type="EMBL" id="KAJ4981520.1"/>
    </source>
</evidence>
<dbReference type="InterPro" id="IPR051886">
    <property type="entry name" value="Seed_Dev/Stress_Resp_Reg"/>
</dbReference>
<evidence type="ECO:0000259" key="1">
    <source>
        <dbReference type="PROSITE" id="PS51806"/>
    </source>
</evidence>
<dbReference type="AlphaFoldDB" id="A0A9Q0R307"/>
<comment type="caution">
    <text evidence="2">The sequence shown here is derived from an EMBL/GenBank/DDBJ whole genome shotgun (WGS) entry which is preliminary data.</text>
</comment>
<dbReference type="PANTHER" id="PTHR46354">
    <property type="entry name" value="DOG1 DOMAIN-CONTAINING PROTEIN"/>
    <property type="match status" value="1"/>
</dbReference>
<dbReference type="GO" id="GO:0043565">
    <property type="term" value="F:sequence-specific DNA binding"/>
    <property type="evidence" value="ECO:0007669"/>
    <property type="project" value="InterPro"/>
</dbReference>
<protein>
    <recommendedName>
        <fullName evidence="1">DOG1 domain-containing protein</fullName>
    </recommendedName>
</protein>
<dbReference type="PROSITE" id="PS51806">
    <property type="entry name" value="DOG1"/>
    <property type="match status" value="1"/>
</dbReference>
<accession>A0A9Q0R307</accession>
<dbReference type="Pfam" id="PF14144">
    <property type="entry name" value="DOG1"/>
    <property type="match status" value="1"/>
</dbReference>
<dbReference type="InterPro" id="IPR025422">
    <property type="entry name" value="TGA_domain"/>
</dbReference>
<dbReference type="EMBL" id="JAMYWD010000001">
    <property type="protein sequence ID" value="KAJ4981520.1"/>
    <property type="molecule type" value="Genomic_DNA"/>
</dbReference>